<evidence type="ECO:0000256" key="6">
    <source>
        <dbReference type="SAM" id="Phobius"/>
    </source>
</evidence>
<dbReference type="InterPro" id="IPR036259">
    <property type="entry name" value="MFS_trans_sf"/>
</dbReference>
<keyword evidence="3" id="KW-0238">DNA-binding</keyword>
<keyword evidence="6" id="KW-0812">Transmembrane</keyword>
<evidence type="ECO:0000256" key="1">
    <source>
        <dbReference type="ARBA" id="ARBA00009437"/>
    </source>
</evidence>
<dbReference type="InterPro" id="IPR005119">
    <property type="entry name" value="LysR_subst-bd"/>
</dbReference>
<dbReference type="EMBL" id="NHZO01000020">
    <property type="protein sequence ID" value="PHQ53401.1"/>
    <property type="molecule type" value="Genomic_DNA"/>
</dbReference>
<feature type="domain" description="HTH lysR-type" evidence="7">
    <location>
        <begin position="290"/>
        <end position="347"/>
    </location>
</feature>
<feature type="transmembrane region" description="Helical" evidence="6">
    <location>
        <begin position="40"/>
        <end position="63"/>
    </location>
</feature>
<comment type="similarity">
    <text evidence="1">Belongs to the LysR transcriptional regulatory family.</text>
</comment>
<keyword evidence="6" id="KW-1133">Transmembrane helix</keyword>
<protein>
    <recommendedName>
        <fullName evidence="7">HTH lysR-type domain-containing protein</fullName>
    </recommendedName>
</protein>
<dbReference type="Pfam" id="PF03466">
    <property type="entry name" value="LysR_substrate"/>
    <property type="match status" value="1"/>
</dbReference>
<dbReference type="SUPFAM" id="SSF53850">
    <property type="entry name" value="Periplasmic binding protein-like II"/>
    <property type="match status" value="1"/>
</dbReference>
<dbReference type="Pfam" id="PF07690">
    <property type="entry name" value="MFS_1"/>
    <property type="match status" value="1"/>
</dbReference>
<dbReference type="Proteomes" id="UP000222531">
    <property type="component" value="Unassembled WGS sequence"/>
</dbReference>
<proteinExistence type="inferred from homology"/>
<dbReference type="InterPro" id="IPR000847">
    <property type="entry name" value="LysR_HTH_N"/>
</dbReference>
<dbReference type="Pfam" id="PF00126">
    <property type="entry name" value="HTH_1"/>
    <property type="match status" value="1"/>
</dbReference>
<dbReference type="CDD" id="cd08460">
    <property type="entry name" value="PBP2_DntR_like_1"/>
    <property type="match status" value="1"/>
</dbReference>
<dbReference type="PANTHER" id="PTHR30118">
    <property type="entry name" value="HTH-TYPE TRANSCRIPTIONAL REGULATOR LEUO-RELATED"/>
    <property type="match status" value="1"/>
</dbReference>
<evidence type="ECO:0000256" key="4">
    <source>
        <dbReference type="ARBA" id="ARBA00023163"/>
    </source>
</evidence>
<dbReference type="GO" id="GO:0022857">
    <property type="term" value="F:transmembrane transporter activity"/>
    <property type="evidence" value="ECO:0007669"/>
    <property type="project" value="InterPro"/>
</dbReference>
<dbReference type="SUPFAM" id="SSF46785">
    <property type="entry name" value="Winged helix' DNA-binding domain"/>
    <property type="match status" value="1"/>
</dbReference>
<evidence type="ECO:0000256" key="3">
    <source>
        <dbReference type="ARBA" id="ARBA00023125"/>
    </source>
</evidence>
<keyword evidence="2" id="KW-0805">Transcription regulation</keyword>
<dbReference type="GO" id="GO:0003700">
    <property type="term" value="F:DNA-binding transcription factor activity"/>
    <property type="evidence" value="ECO:0007669"/>
    <property type="project" value="InterPro"/>
</dbReference>
<sequence>MIDAKHRNTALLVAGCFFMENLDGTIVSTAAPRMGASLDVAPTAIGLVVTAYLVTLAVLIPLSGWLTARFGTRRVFLTAIAVFTLSSLGCALSTSLGELVALRIVQGAGGAMMVPSAGDAGPTEGHPRMPRRSAPGPALAPRARTSAGTSSPRLVPARSPGGQGEHGDGGEEDAARAEAGGQPAAERYEDGEGHQIGGDDEADRGGGDVQGRAHAGRRRRHDGAVQVLHEEAARYQERGVAVLGVDHRSPRCSRSRSSSGRASSDHKFRIAKAELTLTQLIARGTPMHLPDMNLLPALDALLREGSVTGAAARMSVSASAMSRTLGRLRRVLGDPLLVPAGRGLTLTPRALELRPRVEAALVGALAALQPVQPVDIASVERRFTLRTNDGLAVVLGPALAERVAMEAPGIQLRWLPEGDEDPADLRGAIDLDIGHLPDLPHDVRSRPLARHRHVAVCRAGAPHADEPLTVERFAALPHITVTRRGRFHSVVDERLAELGLRRRVLATVPTHITACFLALRSDVLALLAAPVAARAAEAMPLVVREIPLPLPSIATGMAWHVRVDADPAHRWLRDAVAQAESPGPEDTRPAPEAAGVR</sequence>
<evidence type="ECO:0000256" key="5">
    <source>
        <dbReference type="SAM" id="MobiDB-lite"/>
    </source>
</evidence>
<dbReference type="PANTHER" id="PTHR30118:SF15">
    <property type="entry name" value="TRANSCRIPTIONAL REGULATORY PROTEIN"/>
    <property type="match status" value="1"/>
</dbReference>
<evidence type="ECO:0000256" key="2">
    <source>
        <dbReference type="ARBA" id="ARBA00023015"/>
    </source>
</evidence>
<comment type="caution">
    <text evidence="8">The sequence shown here is derived from an EMBL/GenBank/DDBJ whole genome shotgun (WGS) entry which is preliminary data.</text>
</comment>
<evidence type="ECO:0000313" key="9">
    <source>
        <dbReference type="Proteomes" id="UP000222531"/>
    </source>
</evidence>
<feature type="transmembrane region" description="Helical" evidence="6">
    <location>
        <begin position="75"/>
        <end position="96"/>
    </location>
</feature>
<dbReference type="InterPro" id="IPR036390">
    <property type="entry name" value="WH_DNA-bd_sf"/>
</dbReference>
<dbReference type="PROSITE" id="PS50931">
    <property type="entry name" value="HTH_LYSR"/>
    <property type="match status" value="1"/>
</dbReference>
<dbReference type="InterPro" id="IPR050389">
    <property type="entry name" value="LysR-type_TF"/>
</dbReference>
<gene>
    <name evidence="8" type="ORF">BLA24_01365</name>
</gene>
<dbReference type="GO" id="GO:0003677">
    <property type="term" value="F:DNA binding"/>
    <property type="evidence" value="ECO:0007669"/>
    <property type="project" value="UniProtKB-KW"/>
</dbReference>
<feature type="region of interest" description="Disordered" evidence="5">
    <location>
        <begin position="577"/>
        <end position="597"/>
    </location>
</feature>
<dbReference type="AlphaFoldDB" id="A0A2G1XQD0"/>
<dbReference type="InterPro" id="IPR036388">
    <property type="entry name" value="WH-like_DNA-bd_sf"/>
</dbReference>
<evidence type="ECO:0000259" key="7">
    <source>
        <dbReference type="PROSITE" id="PS50931"/>
    </source>
</evidence>
<dbReference type="Gene3D" id="3.40.190.10">
    <property type="entry name" value="Periplasmic binding protein-like II"/>
    <property type="match status" value="2"/>
</dbReference>
<evidence type="ECO:0000313" key="8">
    <source>
        <dbReference type="EMBL" id="PHQ53401.1"/>
    </source>
</evidence>
<dbReference type="InterPro" id="IPR011701">
    <property type="entry name" value="MFS"/>
</dbReference>
<keyword evidence="6" id="KW-0472">Membrane</keyword>
<reference evidence="8 9" key="1">
    <citation type="journal article" date="2017" name="Biochemistry">
        <title>Identification of the Biosynthetic Pathway for the Antibiotic Bicyclomycin.</title>
        <authorList>
            <person name="Patteson J."/>
            <person name="Cai W."/>
            <person name="Johnson R.A."/>
            <person name="Santa Maria K."/>
            <person name="Li B."/>
        </authorList>
    </citation>
    <scope>NUCLEOTIDE SEQUENCE [LARGE SCALE GENOMIC DNA]</scope>
    <source>
        <strain evidence="8 9">ATCC 21532</strain>
    </source>
</reference>
<dbReference type="SUPFAM" id="SSF103473">
    <property type="entry name" value="MFS general substrate transporter"/>
    <property type="match status" value="1"/>
</dbReference>
<feature type="region of interest" description="Disordered" evidence="5">
    <location>
        <begin position="115"/>
        <end position="223"/>
    </location>
</feature>
<organism evidence="8 9">
    <name type="scientific">Streptomyces cinnamoneus</name>
    <name type="common">Streptoverticillium cinnamoneum</name>
    <dbReference type="NCBI Taxonomy" id="53446"/>
    <lineage>
        <taxon>Bacteria</taxon>
        <taxon>Bacillati</taxon>
        <taxon>Actinomycetota</taxon>
        <taxon>Actinomycetes</taxon>
        <taxon>Kitasatosporales</taxon>
        <taxon>Streptomycetaceae</taxon>
        <taxon>Streptomyces</taxon>
        <taxon>Streptomyces cinnamoneus group</taxon>
    </lineage>
</organism>
<keyword evidence="4" id="KW-0804">Transcription</keyword>
<name>A0A2G1XQD0_STRCJ</name>
<dbReference type="Gene3D" id="1.20.1720.10">
    <property type="entry name" value="Multidrug resistance protein D"/>
    <property type="match status" value="1"/>
</dbReference>
<keyword evidence="9" id="KW-1185">Reference proteome</keyword>
<dbReference type="Gene3D" id="1.10.10.10">
    <property type="entry name" value="Winged helix-like DNA-binding domain superfamily/Winged helix DNA-binding domain"/>
    <property type="match status" value="1"/>
</dbReference>
<accession>A0A2G1XQD0</accession>
<feature type="compositionally biased region" description="Basic and acidic residues" evidence="5">
    <location>
        <begin position="165"/>
        <end position="176"/>
    </location>
</feature>